<evidence type="ECO:0000313" key="3">
    <source>
        <dbReference type="EMBL" id="PSN64227.1"/>
    </source>
</evidence>
<feature type="compositionally biased region" description="Polar residues" evidence="1">
    <location>
        <begin position="254"/>
        <end position="277"/>
    </location>
</feature>
<feature type="compositionally biased region" description="Low complexity" evidence="1">
    <location>
        <begin position="36"/>
        <end position="52"/>
    </location>
</feature>
<feature type="compositionally biased region" description="Low complexity" evidence="1">
    <location>
        <begin position="394"/>
        <end position="403"/>
    </location>
</feature>
<keyword evidence="4" id="KW-1185">Reference proteome</keyword>
<feature type="compositionally biased region" description="Basic and acidic residues" evidence="1">
    <location>
        <begin position="128"/>
        <end position="137"/>
    </location>
</feature>
<feature type="region of interest" description="Disordered" evidence="1">
    <location>
        <begin position="468"/>
        <end position="568"/>
    </location>
</feature>
<protein>
    <recommendedName>
        <fullName evidence="2">DUF6594 domain-containing protein</fullName>
    </recommendedName>
</protein>
<evidence type="ECO:0000256" key="1">
    <source>
        <dbReference type="SAM" id="MobiDB-lite"/>
    </source>
</evidence>
<accession>A0A2T2NFL9</accession>
<feature type="domain" description="DUF6594" evidence="2">
    <location>
        <begin position="579"/>
        <end position="681"/>
    </location>
</feature>
<dbReference type="STRING" id="1448308.A0A2T2NFL9"/>
<name>A0A2T2NFL9_CORCC</name>
<feature type="compositionally biased region" description="Basic and acidic residues" evidence="1">
    <location>
        <begin position="709"/>
        <end position="721"/>
    </location>
</feature>
<feature type="compositionally biased region" description="Low complexity" evidence="1">
    <location>
        <begin position="515"/>
        <end position="528"/>
    </location>
</feature>
<feature type="region of interest" description="Disordered" evidence="1">
    <location>
        <begin position="1"/>
        <end position="181"/>
    </location>
</feature>
<gene>
    <name evidence="3" type="ORF">BS50DRAFT_65956</name>
</gene>
<dbReference type="EMBL" id="KZ678138">
    <property type="protein sequence ID" value="PSN64227.1"/>
    <property type="molecule type" value="Genomic_DNA"/>
</dbReference>
<feature type="compositionally biased region" description="Basic residues" evidence="1">
    <location>
        <begin position="80"/>
        <end position="93"/>
    </location>
</feature>
<feature type="compositionally biased region" description="Acidic residues" evidence="1">
    <location>
        <begin position="371"/>
        <end position="385"/>
    </location>
</feature>
<feature type="region of interest" description="Disordered" evidence="1">
    <location>
        <begin position="221"/>
        <end position="432"/>
    </location>
</feature>
<feature type="compositionally biased region" description="Low complexity" evidence="1">
    <location>
        <begin position="284"/>
        <end position="302"/>
    </location>
</feature>
<proteinExistence type="predicted"/>
<dbReference type="AlphaFoldDB" id="A0A2T2NFL9"/>
<feature type="compositionally biased region" description="Low complexity" evidence="1">
    <location>
        <begin position="488"/>
        <end position="500"/>
    </location>
</feature>
<dbReference type="Pfam" id="PF20237">
    <property type="entry name" value="DUF6594"/>
    <property type="match status" value="1"/>
</dbReference>
<feature type="compositionally biased region" description="Basic and acidic residues" evidence="1">
    <location>
        <begin position="221"/>
        <end position="237"/>
    </location>
</feature>
<dbReference type="InterPro" id="IPR046529">
    <property type="entry name" value="DUF6594"/>
</dbReference>
<feature type="region of interest" description="Disordered" evidence="1">
    <location>
        <begin position="692"/>
        <end position="721"/>
    </location>
</feature>
<evidence type="ECO:0000313" key="4">
    <source>
        <dbReference type="Proteomes" id="UP000240883"/>
    </source>
</evidence>
<dbReference type="OrthoDB" id="5416037at2759"/>
<sequence>MPQTPSERIRTHTPTVGMADPALHPASRATLDHLAGSETDSAASSASSTAGERPSHGSTGLHSAALPPRQPWMDSERAARKAKTGRLVSRKTPVRGSSHTTASPAASHTELQPGKEKDAAGFLPRLSRILEAKESKNSRRRASSIASSTDSHHLARRRRRPVEDGSSAHRPAGPKNSLLQRRTDTLTQLPNSSQASILSGVTQQSNASNGSNSTLTQALYDKSHASKRDSNQDREQIQPETAPVKPRGRAPDPAQSNVFQYLSEVNTNPILGATSNDPPHMKQSSNSPSSSSPSSSSSASSSRSEHDDELSSIVEEPPVDSPMTSPASLRRVEPKVARRREAQPPERSKARNRDTSERAQPQHASGNYAVESDEGDEGDADEESDGEGRERAGMAHGHGAQWGHAHHLTLEKAVPPRIPSTTSSRHSDRHNRHLRAQEQELRDHVLQSPQPHRDFQFYGGASPNANNAAMPLYEPHGHAHSGASPVHAYPTAPQAPAWAPQAPPAPPPAAIGYGSPSHAPPASYSPASENGYAMASHAPMAPSNATGQVPPFQHAHAQPPHPHPHASGLDLTRATVVGYESLADKLSEVSKDGDGSVVALYRKFEQLNHRVLLHLQDEISELEEELRYLDECIARYAPRGEAGEMHPASRRHEARYGNEMHYRRTELLGRIYLKLGQYSKFHLDSMQQHCAKRGSTLARPTREGACGSLHREREQERERES</sequence>
<evidence type="ECO:0000259" key="2">
    <source>
        <dbReference type="Pfam" id="PF20237"/>
    </source>
</evidence>
<feature type="compositionally biased region" description="Basic and acidic residues" evidence="1">
    <location>
        <begin position="330"/>
        <end position="357"/>
    </location>
</feature>
<organism evidence="3 4">
    <name type="scientific">Corynespora cassiicola Philippines</name>
    <dbReference type="NCBI Taxonomy" id="1448308"/>
    <lineage>
        <taxon>Eukaryota</taxon>
        <taxon>Fungi</taxon>
        <taxon>Dikarya</taxon>
        <taxon>Ascomycota</taxon>
        <taxon>Pezizomycotina</taxon>
        <taxon>Dothideomycetes</taxon>
        <taxon>Pleosporomycetidae</taxon>
        <taxon>Pleosporales</taxon>
        <taxon>Corynesporascaceae</taxon>
        <taxon>Corynespora</taxon>
    </lineage>
</organism>
<dbReference type="Proteomes" id="UP000240883">
    <property type="component" value="Unassembled WGS sequence"/>
</dbReference>
<dbReference type="PANTHER" id="PTHR34502">
    <property type="entry name" value="DUF6594 DOMAIN-CONTAINING PROTEIN-RELATED"/>
    <property type="match status" value="1"/>
</dbReference>
<reference evidence="3 4" key="1">
    <citation type="journal article" date="2018" name="Front. Microbiol.">
        <title>Genome-Wide Analysis of Corynespora cassiicola Leaf Fall Disease Putative Effectors.</title>
        <authorList>
            <person name="Lopez D."/>
            <person name="Ribeiro S."/>
            <person name="Label P."/>
            <person name="Fumanal B."/>
            <person name="Venisse J.S."/>
            <person name="Kohler A."/>
            <person name="de Oliveira R.R."/>
            <person name="Labutti K."/>
            <person name="Lipzen A."/>
            <person name="Lail K."/>
            <person name="Bauer D."/>
            <person name="Ohm R.A."/>
            <person name="Barry K.W."/>
            <person name="Spatafora J."/>
            <person name="Grigoriev I.V."/>
            <person name="Martin F.M."/>
            <person name="Pujade-Renaud V."/>
        </authorList>
    </citation>
    <scope>NUCLEOTIDE SEQUENCE [LARGE SCALE GENOMIC DNA]</scope>
    <source>
        <strain evidence="3 4">Philippines</strain>
    </source>
</reference>
<dbReference type="PANTHER" id="PTHR34502:SF6">
    <property type="entry name" value="DUF6594 DOMAIN-CONTAINING PROTEIN"/>
    <property type="match status" value="1"/>
</dbReference>
<feature type="compositionally biased region" description="Low complexity" evidence="1">
    <location>
        <begin position="97"/>
        <end position="109"/>
    </location>
</feature>